<keyword evidence="2" id="KW-0378">Hydrolase</keyword>
<dbReference type="RefSeq" id="WP_112115776.1">
    <property type="nucleotide sequence ID" value="NZ_PRKZ01000006.1"/>
</dbReference>
<protein>
    <submittedName>
        <fullName evidence="2">CPBP family intramembrane metalloprotease</fullName>
    </submittedName>
</protein>
<evidence type="ECO:0000313" key="3">
    <source>
        <dbReference type="Proteomes" id="UP000251634"/>
    </source>
</evidence>
<accession>A0A329TI19</accession>
<sequence>MNKIEKGPAFWKAFGQAAALWAAVAVAGSLLLPGGSMTLPEEPEKMGWTVLRVCAVLPLGEELIFRGGVQRLLRPLGPGVALAGQAVLFAAAHGSAEAKIYAFAMGLVFGWAVEHTGRLWPGMGLHCLNNCIVLAGCLAERGLG</sequence>
<keyword evidence="2" id="KW-0482">Metalloprotease</keyword>
<dbReference type="GO" id="GO:0004175">
    <property type="term" value="F:endopeptidase activity"/>
    <property type="evidence" value="ECO:0007669"/>
    <property type="project" value="UniProtKB-ARBA"/>
</dbReference>
<dbReference type="GO" id="GO:0080120">
    <property type="term" value="P:CAAX-box protein maturation"/>
    <property type="evidence" value="ECO:0007669"/>
    <property type="project" value="UniProtKB-ARBA"/>
</dbReference>
<evidence type="ECO:0000313" key="2">
    <source>
        <dbReference type="EMBL" id="RAW49092.1"/>
    </source>
</evidence>
<feature type="domain" description="CAAX prenyl protease 2/Lysostaphin resistance protein A-like" evidence="1">
    <location>
        <begin position="48"/>
        <end position="132"/>
    </location>
</feature>
<reference evidence="2 3" key="1">
    <citation type="submission" date="2018-02" db="EMBL/GenBank/DDBJ databases">
        <title>Complete genome sequencing of Faecalibacterium prausnitzii strains isolated from the human gut.</title>
        <authorList>
            <person name="Fitzgerald B.C."/>
            <person name="Shkoporov A.N."/>
            <person name="Ross P.R."/>
            <person name="Hill C."/>
        </authorList>
    </citation>
    <scope>NUCLEOTIDE SEQUENCE [LARGE SCALE GENOMIC DNA]</scope>
    <source>
        <strain evidence="2 3">APC942/8-14-2</strain>
    </source>
</reference>
<organism evidence="2 3">
    <name type="scientific">Faecalibacterium prausnitzii</name>
    <dbReference type="NCBI Taxonomy" id="853"/>
    <lineage>
        <taxon>Bacteria</taxon>
        <taxon>Bacillati</taxon>
        <taxon>Bacillota</taxon>
        <taxon>Clostridia</taxon>
        <taxon>Eubacteriales</taxon>
        <taxon>Oscillospiraceae</taxon>
        <taxon>Faecalibacterium</taxon>
    </lineage>
</organism>
<dbReference type="EMBL" id="PRKZ01000006">
    <property type="protein sequence ID" value="RAW49092.1"/>
    <property type="molecule type" value="Genomic_DNA"/>
</dbReference>
<dbReference type="GO" id="GO:0008237">
    <property type="term" value="F:metallopeptidase activity"/>
    <property type="evidence" value="ECO:0007669"/>
    <property type="project" value="UniProtKB-KW"/>
</dbReference>
<dbReference type="Proteomes" id="UP000251634">
    <property type="component" value="Unassembled WGS sequence"/>
</dbReference>
<comment type="caution">
    <text evidence="2">The sequence shown here is derived from an EMBL/GenBank/DDBJ whole genome shotgun (WGS) entry which is preliminary data.</text>
</comment>
<dbReference type="AlphaFoldDB" id="A0A329TI19"/>
<dbReference type="GO" id="GO:0006508">
    <property type="term" value="P:proteolysis"/>
    <property type="evidence" value="ECO:0007669"/>
    <property type="project" value="UniProtKB-KW"/>
</dbReference>
<keyword evidence="2" id="KW-0645">Protease</keyword>
<proteinExistence type="predicted"/>
<dbReference type="InterPro" id="IPR003675">
    <property type="entry name" value="Rce1/LyrA-like_dom"/>
</dbReference>
<name>A0A329TI19_9FIRM</name>
<evidence type="ECO:0000259" key="1">
    <source>
        <dbReference type="Pfam" id="PF02517"/>
    </source>
</evidence>
<gene>
    <name evidence="2" type="ORF">C4N25_08900</name>
</gene>
<dbReference type="Pfam" id="PF02517">
    <property type="entry name" value="Rce1-like"/>
    <property type="match status" value="1"/>
</dbReference>